<evidence type="ECO:0000256" key="6">
    <source>
        <dbReference type="ARBA" id="ARBA00023049"/>
    </source>
</evidence>
<feature type="domain" description="MPN" evidence="7">
    <location>
        <begin position="111"/>
        <end position="236"/>
    </location>
</feature>
<evidence type="ECO:0000313" key="8">
    <source>
        <dbReference type="EMBL" id="HIW02516.1"/>
    </source>
</evidence>
<comment type="similarity">
    <text evidence="1">Belongs to the UPF0758 family.</text>
</comment>
<dbReference type="AlphaFoldDB" id="A0A9D1Q0K4"/>
<evidence type="ECO:0000256" key="3">
    <source>
        <dbReference type="ARBA" id="ARBA00022723"/>
    </source>
</evidence>
<comment type="caution">
    <text evidence="8">The sequence shown here is derived from an EMBL/GenBank/DDBJ whole genome shotgun (WGS) entry which is preliminary data.</text>
</comment>
<sequence length="312" mass="35252">MMDKHGKDKINFHEGHRERVRKRLLADPDMKTFSPHEVLEYLLFYGVQRKDTNELAHKLIRSFGSLAAVFDADIEELIAFPELPERAAYLIKSVLPITEAYLKDSKNETAVLNTYSDVMSYCNNSSVTSGHKTEQVSAIFTDINGRVRNFAQINGGGNSSTTIDIPKLYRLASACKASKVIIFHNHPGDNMYPSANDLFTTSTIIITLASLNIIVADHIIRGHAGKYFSFFCNDILDDLVEACAPFINTDRYKYDLKPLVNDDASHNVILSEKDVAELKKQIREMFDSDKMRAYLDNAIKHLELAKKKDKGK</sequence>
<dbReference type="GO" id="GO:0006508">
    <property type="term" value="P:proteolysis"/>
    <property type="evidence" value="ECO:0007669"/>
    <property type="project" value="UniProtKB-KW"/>
</dbReference>
<dbReference type="Proteomes" id="UP000823990">
    <property type="component" value="Unassembled WGS sequence"/>
</dbReference>
<keyword evidence="6" id="KW-0482">Metalloprotease</keyword>
<evidence type="ECO:0000256" key="4">
    <source>
        <dbReference type="ARBA" id="ARBA00022801"/>
    </source>
</evidence>
<dbReference type="GO" id="GO:0046872">
    <property type="term" value="F:metal ion binding"/>
    <property type="evidence" value="ECO:0007669"/>
    <property type="project" value="UniProtKB-KW"/>
</dbReference>
<dbReference type="PANTHER" id="PTHR30471">
    <property type="entry name" value="DNA REPAIR PROTEIN RADC"/>
    <property type="match status" value="1"/>
</dbReference>
<keyword evidence="2" id="KW-0645">Protease</keyword>
<dbReference type="InterPro" id="IPR037518">
    <property type="entry name" value="MPN"/>
</dbReference>
<protein>
    <recommendedName>
        <fullName evidence="7">MPN domain-containing protein</fullName>
    </recommendedName>
</protein>
<evidence type="ECO:0000259" key="7">
    <source>
        <dbReference type="PROSITE" id="PS50249"/>
    </source>
</evidence>
<dbReference type="InterPro" id="IPR025657">
    <property type="entry name" value="RadC_JAB"/>
</dbReference>
<evidence type="ECO:0000256" key="5">
    <source>
        <dbReference type="ARBA" id="ARBA00022833"/>
    </source>
</evidence>
<gene>
    <name evidence="8" type="ORF">H9892_04170</name>
</gene>
<accession>A0A9D1Q0K4</accession>
<dbReference type="PANTHER" id="PTHR30471:SF3">
    <property type="entry name" value="UPF0758 PROTEIN YEES-RELATED"/>
    <property type="match status" value="1"/>
</dbReference>
<dbReference type="EMBL" id="DXHS01000069">
    <property type="protein sequence ID" value="HIW02516.1"/>
    <property type="molecule type" value="Genomic_DNA"/>
</dbReference>
<evidence type="ECO:0000256" key="1">
    <source>
        <dbReference type="ARBA" id="ARBA00010243"/>
    </source>
</evidence>
<evidence type="ECO:0000313" key="9">
    <source>
        <dbReference type="Proteomes" id="UP000823990"/>
    </source>
</evidence>
<keyword evidence="3" id="KW-0479">Metal-binding</keyword>
<dbReference type="PROSITE" id="PS50249">
    <property type="entry name" value="MPN"/>
    <property type="match status" value="1"/>
</dbReference>
<name>A0A9D1Q0K4_9FIRM</name>
<dbReference type="Gene3D" id="3.40.140.10">
    <property type="entry name" value="Cytidine Deaminase, domain 2"/>
    <property type="match status" value="1"/>
</dbReference>
<proteinExistence type="inferred from homology"/>
<evidence type="ECO:0000256" key="2">
    <source>
        <dbReference type="ARBA" id="ARBA00022670"/>
    </source>
</evidence>
<dbReference type="SUPFAM" id="SSF47781">
    <property type="entry name" value="RuvA domain 2-like"/>
    <property type="match status" value="1"/>
</dbReference>
<organism evidence="8 9">
    <name type="scientific">Candidatus Protoclostridium stercorigallinarum</name>
    <dbReference type="NCBI Taxonomy" id="2838741"/>
    <lineage>
        <taxon>Bacteria</taxon>
        <taxon>Bacillati</taxon>
        <taxon>Bacillota</taxon>
        <taxon>Clostridia</taxon>
        <taxon>Candidatus Protoclostridium</taxon>
    </lineage>
</organism>
<dbReference type="InterPro" id="IPR001405">
    <property type="entry name" value="UPF0758"/>
</dbReference>
<reference evidence="8" key="1">
    <citation type="journal article" date="2021" name="PeerJ">
        <title>Extensive microbial diversity within the chicken gut microbiome revealed by metagenomics and culture.</title>
        <authorList>
            <person name="Gilroy R."/>
            <person name="Ravi A."/>
            <person name="Getino M."/>
            <person name="Pursley I."/>
            <person name="Horton D.L."/>
            <person name="Alikhan N.F."/>
            <person name="Baker D."/>
            <person name="Gharbi K."/>
            <person name="Hall N."/>
            <person name="Watson M."/>
            <person name="Adriaenssens E.M."/>
            <person name="Foster-Nyarko E."/>
            <person name="Jarju S."/>
            <person name="Secka A."/>
            <person name="Antonio M."/>
            <person name="Oren A."/>
            <person name="Chaudhuri R.R."/>
            <person name="La Ragione R."/>
            <person name="Hildebrand F."/>
            <person name="Pallen M.J."/>
        </authorList>
    </citation>
    <scope>NUCLEOTIDE SEQUENCE</scope>
    <source>
        <strain evidence="8">12435</strain>
    </source>
</reference>
<keyword evidence="4" id="KW-0378">Hydrolase</keyword>
<keyword evidence="5" id="KW-0862">Zinc</keyword>
<dbReference type="GO" id="GO:0008237">
    <property type="term" value="F:metallopeptidase activity"/>
    <property type="evidence" value="ECO:0007669"/>
    <property type="project" value="UniProtKB-KW"/>
</dbReference>
<reference evidence="8" key="2">
    <citation type="submission" date="2021-04" db="EMBL/GenBank/DDBJ databases">
        <authorList>
            <person name="Gilroy R."/>
        </authorList>
    </citation>
    <scope>NUCLEOTIDE SEQUENCE</scope>
    <source>
        <strain evidence="8">12435</strain>
    </source>
</reference>
<dbReference type="Pfam" id="PF04002">
    <property type="entry name" value="RadC"/>
    <property type="match status" value="1"/>
</dbReference>
<dbReference type="InterPro" id="IPR010994">
    <property type="entry name" value="RuvA_2-like"/>
</dbReference>